<dbReference type="Gene3D" id="1.10.510.10">
    <property type="entry name" value="Transferase(Phosphotransferase) domain 1"/>
    <property type="match status" value="1"/>
</dbReference>
<dbReference type="Pfam" id="PF00069">
    <property type="entry name" value="Pkinase"/>
    <property type="match status" value="1"/>
</dbReference>
<accession>A0A835KBY0</accession>
<dbReference type="Gene3D" id="3.30.60.20">
    <property type="match status" value="1"/>
</dbReference>
<reference evidence="3 4" key="1">
    <citation type="submission" date="2020-10" db="EMBL/GenBank/DDBJ databases">
        <title>Plant Genome Project.</title>
        <authorList>
            <person name="Zhang R.-G."/>
        </authorList>
    </citation>
    <scope>NUCLEOTIDE SEQUENCE [LARGE SCALE GENOMIC DNA]</scope>
    <source>
        <strain evidence="3">FAFU-HL-1</strain>
        <tissue evidence="3">Leaf</tissue>
    </source>
</reference>
<dbReference type="PROSITE" id="PS00108">
    <property type="entry name" value="PROTEIN_KINASE_ST"/>
    <property type="match status" value="1"/>
</dbReference>
<evidence type="ECO:0000259" key="2">
    <source>
        <dbReference type="PROSITE" id="PS50011"/>
    </source>
</evidence>
<dbReference type="AlphaFoldDB" id="A0A835KBY0"/>
<dbReference type="GO" id="GO:0005524">
    <property type="term" value="F:ATP binding"/>
    <property type="evidence" value="ECO:0007669"/>
    <property type="project" value="InterPro"/>
</dbReference>
<dbReference type="SUPFAM" id="SSF56112">
    <property type="entry name" value="Protein kinase-like (PK-like)"/>
    <property type="match status" value="1"/>
</dbReference>
<dbReference type="InterPro" id="IPR011009">
    <property type="entry name" value="Kinase-like_dom_sf"/>
</dbReference>
<feature type="domain" description="Protein kinase" evidence="2">
    <location>
        <begin position="136"/>
        <end position="397"/>
    </location>
</feature>
<proteinExistence type="predicted"/>
<dbReference type="InterPro" id="IPR004146">
    <property type="entry name" value="DC1"/>
</dbReference>
<dbReference type="InterPro" id="IPR000719">
    <property type="entry name" value="Prot_kinase_dom"/>
</dbReference>
<evidence type="ECO:0000313" key="3">
    <source>
        <dbReference type="EMBL" id="KAF9684745.1"/>
    </source>
</evidence>
<dbReference type="SMART" id="SM00220">
    <property type="entry name" value="S_TKc"/>
    <property type="match status" value="1"/>
</dbReference>
<dbReference type="PANTHER" id="PTHR46477">
    <property type="entry name" value="CYSTEINE/HISTIDINE-RICH C1 DOMAIN FAMILY PROTEIN"/>
    <property type="match status" value="1"/>
</dbReference>
<comment type="caution">
    <text evidence="3">The sequence shown here is derived from an EMBL/GenBank/DDBJ whole genome shotgun (WGS) entry which is preliminary data.</text>
</comment>
<evidence type="ECO:0000313" key="4">
    <source>
        <dbReference type="Proteomes" id="UP000657918"/>
    </source>
</evidence>
<dbReference type="InterPro" id="IPR046349">
    <property type="entry name" value="C1-like_sf"/>
</dbReference>
<dbReference type="Pfam" id="PF03107">
    <property type="entry name" value="C1_2"/>
    <property type="match status" value="2"/>
</dbReference>
<dbReference type="InterPro" id="IPR008271">
    <property type="entry name" value="Ser/Thr_kinase_AS"/>
</dbReference>
<dbReference type="PANTHER" id="PTHR46477:SF17">
    <property type="entry name" value="PHORBOL-ESTER_DAG-TYPE DOMAIN-CONTAINING PROTEIN"/>
    <property type="match status" value="1"/>
</dbReference>
<gene>
    <name evidence="3" type="ORF">SADUNF_Sadunf04G0150300</name>
</gene>
<dbReference type="GO" id="GO:0004672">
    <property type="term" value="F:protein kinase activity"/>
    <property type="evidence" value="ECO:0007669"/>
    <property type="project" value="InterPro"/>
</dbReference>
<keyword evidence="4" id="KW-1185">Reference proteome</keyword>
<dbReference type="Proteomes" id="UP000657918">
    <property type="component" value="Chromosome 4"/>
</dbReference>
<organism evidence="3 4">
    <name type="scientific">Salix dunnii</name>
    <dbReference type="NCBI Taxonomy" id="1413687"/>
    <lineage>
        <taxon>Eukaryota</taxon>
        <taxon>Viridiplantae</taxon>
        <taxon>Streptophyta</taxon>
        <taxon>Embryophyta</taxon>
        <taxon>Tracheophyta</taxon>
        <taxon>Spermatophyta</taxon>
        <taxon>Magnoliopsida</taxon>
        <taxon>eudicotyledons</taxon>
        <taxon>Gunneridae</taxon>
        <taxon>Pentapetalae</taxon>
        <taxon>rosids</taxon>
        <taxon>fabids</taxon>
        <taxon>Malpighiales</taxon>
        <taxon>Salicaceae</taxon>
        <taxon>Saliceae</taxon>
        <taxon>Salix</taxon>
    </lineage>
</organism>
<dbReference type="SUPFAM" id="SSF57889">
    <property type="entry name" value="Cysteine-rich domain"/>
    <property type="match status" value="2"/>
</dbReference>
<evidence type="ECO:0000256" key="1">
    <source>
        <dbReference type="ARBA" id="ARBA00022737"/>
    </source>
</evidence>
<protein>
    <recommendedName>
        <fullName evidence="2">Protein kinase domain-containing protein</fullName>
    </recommendedName>
</protein>
<sequence>MKITDKEVSHPIHPQHKLKLEYTEIPFTCDGCKEAGIGLKYSCHQKYCNSDQFDLHKVCAVATPIINISFYRKCNFEFHHHPPGEEKRICDACRKEVLGFVYHCKRCGFDLHPCCANLPQVLDDGEHNLYLCHKLSGACHRCGGKGPGWSYRSRCETYNLHLSCVKELLVESWEAMYLKVDENKVREIQTRIPSLKATLANHHGGNTGGKIRKCCKMAGGAIRLIVSAILGDPTSIIAAVVGGFISKILVGTASALRYLHNEYDKRFVHTDLKTSNILLDADFNTRIGDFGFARALENEKNSYNELGLRGVPGTMGYVAPESFHTGRATPESDVFGFGVAVLEAVDENLGNDFENDEANRLLLLGLACSHSIDSERPKTEAIIQIMSGTLPPPRVSI</sequence>
<keyword evidence="1" id="KW-0677">Repeat</keyword>
<dbReference type="OrthoDB" id="1852188at2759"/>
<name>A0A835KBY0_9ROSI</name>
<dbReference type="EMBL" id="JADGMS010000004">
    <property type="protein sequence ID" value="KAF9684745.1"/>
    <property type="molecule type" value="Genomic_DNA"/>
</dbReference>
<dbReference type="PROSITE" id="PS50011">
    <property type="entry name" value="PROTEIN_KINASE_DOM"/>
    <property type="match status" value="1"/>
</dbReference>